<dbReference type="InterPro" id="IPR025631">
    <property type="entry name" value="Porin_10"/>
</dbReference>
<dbReference type="KEGG" id="als:DJ013_01345"/>
<evidence type="ECO:0000313" key="2">
    <source>
        <dbReference type="Proteomes" id="UP000249873"/>
    </source>
</evidence>
<dbReference type="RefSeq" id="WP_111369997.1">
    <property type="nucleotide sequence ID" value="NZ_CP029480.1"/>
</dbReference>
<proteinExistence type="predicted"/>
<name>A0A2Z4G6Y0_9BACT</name>
<reference evidence="1 2" key="1">
    <citation type="submission" date="2018-05" db="EMBL/GenBank/DDBJ databases">
        <title>Complete genome sequence of Arcticibacterium luteifluviistationis SM1504T, a cytophagaceae bacterium isolated from Arctic surface seawater.</title>
        <authorList>
            <person name="Li Y."/>
            <person name="Qin Q.-L."/>
        </authorList>
    </citation>
    <scope>NUCLEOTIDE SEQUENCE [LARGE SCALE GENOMIC DNA]</scope>
    <source>
        <strain evidence="1 2">SM1504</strain>
    </source>
</reference>
<sequence>MKQIRFLIFLGILIPFFGQAQILDDSTKQIYGPSSTGFLFEKNFLEDDTILIHPDTLIEGFRLMTLNKENGWFWQDLGNEGTAAKNILFQTPDNAFTETGLNAFGPFYGPKTSDIKYYNTKSPFTNMAYRQSSNGLMNVGFTHSQNIMPNWNLALDMRRIASSKQYSASTSEDRLADHWNVTFSSNFTSKNRKYTFLGALVHFNHKQIDQGGIEPREGVEFVDKSDLAGNYNTNYQQLLEGIESREKWNNYHIYHQYQLSKEIQVFHTFDLQRQKYFHSDTLISTNSVYNIYPDSTSEEKMKNYYFFNNIQNRFGFKGFFKGFKYNVGLTNRIYAFTARSEGNKANNSTEILVGGNAGYWFPDSTSYLNTDFYFGFGNRENIYLNAKLKYKGFDLGFKFISKPAYLFNQNFISPVANWDNNFTNTIYTEASGKYRFDLGKFTFEPSARINLVSNHLYFDQELAPKQLSSEALLYDLNLFTGIKLKNFKFSNRFVLTHADNADVFRIPTVLNNTNLEFHLFYAKVLHLYIGTDVYFRSAYKADAYSPLLRGFYLQDSQPVWGLPVADVYTNFVVKRVKLAFSFNFLNQGLPYSGFYTTPNYVAMSRTFFIKVNWPLFD</sequence>
<dbReference type="Proteomes" id="UP000249873">
    <property type="component" value="Chromosome"/>
</dbReference>
<evidence type="ECO:0000313" key="1">
    <source>
        <dbReference type="EMBL" id="AWV96895.1"/>
    </source>
</evidence>
<dbReference type="EMBL" id="CP029480">
    <property type="protein sequence ID" value="AWV96895.1"/>
    <property type="molecule type" value="Genomic_DNA"/>
</dbReference>
<protein>
    <recommendedName>
        <fullName evidence="3">Porin</fullName>
    </recommendedName>
</protein>
<dbReference type="OrthoDB" id="1489309at2"/>
<keyword evidence="2" id="KW-1185">Reference proteome</keyword>
<evidence type="ECO:0008006" key="3">
    <source>
        <dbReference type="Google" id="ProtNLM"/>
    </source>
</evidence>
<gene>
    <name evidence="1" type="ORF">DJ013_01345</name>
</gene>
<accession>A0A2Z4G6Y0</accession>
<dbReference type="AlphaFoldDB" id="A0A2Z4G6Y0"/>
<organism evidence="1 2">
    <name type="scientific">Arcticibacterium luteifluviistationis</name>
    <dbReference type="NCBI Taxonomy" id="1784714"/>
    <lineage>
        <taxon>Bacteria</taxon>
        <taxon>Pseudomonadati</taxon>
        <taxon>Bacteroidota</taxon>
        <taxon>Cytophagia</taxon>
        <taxon>Cytophagales</taxon>
        <taxon>Leadbetterellaceae</taxon>
        <taxon>Arcticibacterium</taxon>
    </lineage>
</organism>
<dbReference type="Pfam" id="PF14121">
    <property type="entry name" value="Porin_10"/>
    <property type="match status" value="1"/>
</dbReference>